<sequence length="91" mass="9537">MTISENEIVTRNENVVAREVGGETVLLDLEAGTYFGLNAVGGAIWTALEDGPRTLADLCSLVASTFDAPDDVIESDIKALISDLQANGLVA</sequence>
<dbReference type="Proteomes" id="UP000053455">
    <property type="component" value="Unassembled WGS sequence"/>
</dbReference>
<dbReference type="Pfam" id="PF05402">
    <property type="entry name" value="PqqD"/>
    <property type="match status" value="1"/>
</dbReference>
<organism evidence="1 2">
    <name type="scientific">Aurantiacibacter marinus</name>
    <dbReference type="NCBI Taxonomy" id="874156"/>
    <lineage>
        <taxon>Bacteria</taxon>
        <taxon>Pseudomonadati</taxon>
        <taxon>Pseudomonadota</taxon>
        <taxon>Alphaproteobacteria</taxon>
        <taxon>Sphingomonadales</taxon>
        <taxon>Erythrobacteraceae</taxon>
        <taxon>Aurantiacibacter</taxon>
    </lineage>
</organism>
<evidence type="ECO:0000313" key="2">
    <source>
        <dbReference type="Proteomes" id="UP000053455"/>
    </source>
</evidence>
<dbReference type="OrthoDB" id="1495225at2"/>
<dbReference type="AlphaFoldDB" id="A0A0H0XPS3"/>
<dbReference type="EMBL" id="LBHU01000001">
    <property type="protein sequence ID" value="KLI64623.1"/>
    <property type="molecule type" value="Genomic_DNA"/>
</dbReference>
<dbReference type="RefSeq" id="WP_047092488.1">
    <property type="nucleotide sequence ID" value="NZ_LBHU01000001.1"/>
</dbReference>
<gene>
    <name evidence="1" type="ORF">AAV99_03450</name>
</gene>
<dbReference type="InterPro" id="IPR008792">
    <property type="entry name" value="PQQD"/>
</dbReference>
<evidence type="ECO:0008006" key="3">
    <source>
        <dbReference type="Google" id="ProtNLM"/>
    </source>
</evidence>
<keyword evidence="2" id="KW-1185">Reference proteome</keyword>
<protein>
    <recommendedName>
        <fullName evidence="3">Thymidylate synthase</fullName>
    </recommendedName>
</protein>
<name>A0A0H0XPS3_9SPHN</name>
<proteinExistence type="predicted"/>
<dbReference type="PATRIC" id="fig|874156.12.peg.721"/>
<evidence type="ECO:0000313" key="1">
    <source>
        <dbReference type="EMBL" id="KLI64623.1"/>
    </source>
</evidence>
<comment type="caution">
    <text evidence="1">The sequence shown here is derived from an EMBL/GenBank/DDBJ whole genome shotgun (WGS) entry which is preliminary data.</text>
</comment>
<dbReference type="STRING" id="874156.GCA_001021555_00586"/>
<reference evidence="1 2" key="1">
    <citation type="submission" date="2015-04" db="EMBL/GenBank/DDBJ databases">
        <title>The draft genome sequence of Erythrobacter marinus HWDM-33.</title>
        <authorList>
            <person name="Zhuang L."/>
            <person name="Liu Y."/>
            <person name="Shao Z."/>
        </authorList>
    </citation>
    <scope>NUCLEOTIDE SEQUENCE [LARGE SCALE GENOMIC DNA]</scope>
    <source>
        <strain evidence="1 2">HWDM-33</strain>
    </source>
</reference>
<accession>A0A0H0XPS3</accession>
<dbReference type="Gene3D" id="1.10.10.1150">
    <property type="entry name" value="Coenzyme PQQ synthesis protein D (PqqD)"/>
    <property type="match status" value="1"/>
</dbReference>
<dbReference type="InterPro" id="IPR041881">
    <property type="entry name" value="PqqD_sf"/>
</dbReference>